<organism evidence="1 2">
    <name type="scientific">Deinococcus cellulosilyticus (strain DSM 18568 / NBRC 106333 / KACC 11606 / 5516J-15)</name>
    <dbReference type="NCBI Taxonomy" id="1223518"/>
    <lineage>
        <taxon>Bacteria</taxon>
        <taxon>Thermotogati</taxon>
        <taxon>Deinococcota</taxon>
        <taxon>Deinococci</taxon>
        <taxon>Deinococcales</taxon>
        <taxon>Deinococcaceae</taxon>
        <taxon>Deinococcus</taxon>
    </lineage>
</organism>
<evidence type="ECO:0000313" key="1">
    <source>
        <dbReference type="EMBL" id="GEM46022.1"/>
    </source>
</evidence>
<protein>
    <submittedName>
        <fullName evidence="1">Uncharacterized protein</fullName>
    </submittedName>
</protein>
<name>A0A511MZP5_DEIC1</name>
<comment type="caution">
    <text evidence="1">The sequence shown here is derived from an EMBL/GenBank/DDBJ whole genome shotgun (WGS) entry which is preliminary data.</text>
</comment>
<keyword evidence="2" id="KW-1185">Reference proteome</keyword>
<dbReference type="Proteomes" id="UP000321306">
    <property type="component" value="Unassembled WGS sequence"/>
</dbReference>
<dbReference type="EMBL" id="BJXB01000006">
    <property type="protein sequence ID" value="GEM46022.1"/>
    <property type="molecule type" value="Genomic_DNA"/>
</dbReference>
<dbReference type="OrthoDB" id="147470at2"/>
<gene>
    <name evidence="1" type="ORF">DC3_16570</name>
</gene>
<proteinExistence type="predicted"/>
<dbReference type="AlphaFoldDB" id="A0A511MZP5"/>
<reference evidence="1 2" key="1">
    <citation type="submission" date="2019-07" db="EMBL/GenBank/DDBJ databases">
        <title>Whole genome shotgun sequence of Deinococcus cellulosilyticus NBRC 106333.</title>
        <authorList>
            <person name="Hosoyama A."/>
            <person name="Uohara A."/>
            <person name="Ohji S."/>
            <person name="Ichikawa N."/>
        </authorList>
    </citation>
    <scope>NUCLEOTIDE SEQUENCE [LARGE SCALE GENOMIC DNA]</scope>
    <source>
        <strain evidence="1 2">NBRC 106333</strain>
    </source>
</reference>
<dbReference type="RefSeq" id="WP_146883844.1">
    <property type="nucleotide sequence ID" value="NZ_BJXB01000006.1"/>
</dbReference>
<sequence length="803" mass="88393">MKTCTDTLMHPLTSFTKHVYFAEGMVLGEDDFTQEFAYLSGHQHLLSRGALGYGTLCGLQVKYESTEVKVTPGLALTPTGELVRVPRLQCASLSTWLKKQSGVKDGEQHLYVTLEYRSCPTDEEPLPSQPCRTAQESLVPSRWEDDFILDFSFTQPDHRLYRLEHEFSAWLREKVRARNLQEEELPQGTVQQLVAVLQQNLKPDLGSGIEAYLQGILTSLLDGEGHLSVPEVVLDEVFQALTTYWVTTLRPAALDAEATPDGMPPRQHALLLAELVVDYQAGTVNSVQINEGSRPVLLDLGMLTAYLQQGEDRLLYGEVTGPTHNTKVSKIQTYDVYPDAEVREKDEPLTFLGLKDNVWQASPFPELVGDVTGNIKSTFLSAIQGVPVDHAASESNQLLVTTYLGSAESEEDPLRLVWVPRSAPTGDVVLDFENGNAMVVGLQGHHVSDQTPDYNQILKYTGSEWVPVYLGGDVTGDPQNSQLSAIQGVKVWGPAAQGNQILLTQYQEGETLYWTPVNLPHGDIQLDFAQEKATVTGLRGTPLRDQAPDNSQILVFTGEDWAPVNIAGDVIGDPQSTFIRALQGIEVQGTPTKSDQTLVSVSLGSNEGFVWQVRDLPAGGEASDLKGDVQGNPQQTSVKNLQGVPLDAKPSRLGQVLMSVESATGMAWAAHDLPRSSKGDFVRTVPDQPYGLYAAGVIYPQNFNPQDLYNIKGFEPMGYGRMMVYFGPYQHDGGPFQYVVKVSTQSREPQFSHIQVIEPVNPEGVMLQLFGSQGGEIVPVDTQRFGYDFAIHLEVNYYPVNAR</sequence>
<evidence type="ECO:0000313" key="2">
    <source>
        <dbReference type="Proteomes" id="UP000321306"/>
    </source>
</evidence>
<accession>A0A511MZP5</accession>